<dbReference type="SMART" id="SM00320">
    <property type="entry name" value="WD40"/>
    <property type="match status" value="6"/>
</dbReference>
<organism evidence="6">
    <name type="scientific">Cladocopium goreaui</name>
    <dbReference type="NCBI Taxonomy" id="2562237"/>
    <lineage>
        <taxon>Eukaryota</taxon>
        <taxon>Sar</taxon>
        <taxon>Alveolata</taxon>
        <taxon>Dinophyceae</taxon>
        <taxon>Suessiales</taxon>
        <taxon>Symbiodiniaceae</taxon>
        <taxon>Cladocopium</taxon>
    </lineage>
</organism>
<dbReference type="Pfam" id="PF01535">
    <property type="entry name" value="PPR"/>
    <property type="match status" value="1"/>
</dbReference>
<dbReference type="PROSITE" id="PS50082">
    <property type="entry name" value="WD_REPEATS_2"/>
    <property type="match status" value="1"/>
</dbReference>
<dbReference type="Pfam" id="PF13812">
    <property type="entry name" value="PPR_3"/>
    <property type="match status" value="3"/>
</dbReference>
<protein>
    <submittedName>
        <fullName evidence="8">Dynein axonemal intermediate chain 4 (WD repeat-containing protein 78)</fullName>
    </submittedName>
</protein>
<evidence type="ECO:0000256" key="4">
    <source>
        <dbReference type="PROSITE-ProRule" id="PRU00708"/>
    </source>
</evidence>
<dbReference type="OrthoDB" id="366230at2759"/>
<keyword evidence="2" id="KW-0677">Repeat</keyword>
<dbReference type="InterPro" id="IPR002885">
    <property type="entry name" value="PPR_rpt"/>
</dbReference>
<evidence type="ECO:0000313" key="6">
    <source>
        <dbReference type="EMBL" id="CAI3996108.1"/>
    </source>
</evidence>
<feature type="repeat" description="PPR" evidence="4">
    <location>
        <begin position="575"/>
        <end position="609"/>
    </location>
</feature>
<dbReference type="Proteomes" id="UP001152797">
    <property type="component" value="Unassembled WGS sequence"/>
</dbReference>
<dbReference type="InterPro" id="IPR036322">
    <property type="entry name" value="WD40_repeat_dom_sf"/>
</dbReference>
<reference evidence="6" key="1">
    <citation type="submission" date="2022-10" db="EMBL/GenBank/DDBJ databases">
        <authorList>
            <person name="Chen Y."/>
            <person name="Dougan E. K."/>
            <person name="Chan C."/>
            <person name="Rhodes N."/>
            <person name="Thang M."/>
        </authorList>
    </citation>
    <scope>NUCLEOTIDE SEQUENCE</scope>
</reference>
<dbReference type="Gene3D" id="2.130.10.10">
    <property type="entry name" value="YVTN repeat-like/Quinoprotein amine dehydrogenase"/>
    <property type="match status" value="2"/>
</dbReference>
<feature type="region of interest" description="Disordered" evidence="5">
    <location>
        <begin position="931"/>
        <end position="957"/>
    </location>
</feature>
<evidence type="ECO:0000313" key="8">
    <source>
        <dbReference type="EMBL" id="CAL4783420.1"/>
    </source>
</evidence>
<proteinExistence type="predicted"/>
<accession>A0A9P1G149</accession>
<dbReference type="PANTHER" id="PTHR46862">
    <property type="entry name" value="OS07G0661900 PROTEIN"/>
    <property type="match status" value="1"/>
</dbReference>
<feature type="repeat" description="PPR" evidence="4">
    <location>
        <begin position="610"/>
        <end position="644"/>
    </location>
</feature>
<evidence type="ECO:0000256" key="2">
    <source>
        <dbReference type="ARBA" id="ARBA00022737"/>
    </source>
</evidence>
<feature type="repeat" description="PPR" evidence="4">
    <location>
        <begin position="645"/>
        <end position="679"/>
    </location>
</feature>
<feature type="repeat" description="WD" evidence="3">
    <location>
        <begin position="1209"/>
        <end position="1244"/>
    </location>
</feature>
<feature type="repeat" description="PPR" evidence="4">
    <location>
        <begin position="470"/>
        <end position="504"/>
    </location>
</feature>
<evidence type="ECO:0000313" key="9">
    <source>
        <dbReference type="Proteomes" id="UP001152797"/>
    </source>
</evidence>
<evidence type="ECO:0000313" key="7">
    <source>
        <dbReference type="EMBL" id="CAL1149483.1"/>
    </source>
</evidence>
<dbReference type="PROSITE" id="PS51375">
    <property type="entry name" value="PPR"/>
    <property type="match status" value="6"/>
</dbReference>
<dbReference type="Gene3D" id="1.25.40.10">
    <property type="entry name" value="Tetratricopeptide repeat domain"/>
    <property type="match status" value="5"/>
</dbReference>
<dbReference type="Pfam" id="PF00400">
    <property type="entry name" value="WD40"/>
    <property type="match status" value="2"/>
</dbReference>
<dbReference type="NCBIfam" id="TIGR00756">
    <property type="entry name" value="PPR"/>
    <property type="match status" value="2"/>
</dbReference>
<dbReference type="PROSITE" id="PS00678">
    <property type="entry name" value="WD_REPEATS_1"/>
    <property type="match status" value="1"/>
</dbReference>
<feature type="repeat" description="PPR" evidence="4">
    <location>
        <begin position="540"/>
        <end position="574"/>
    </location>
</feature>
<dbReference type="EMBL" id="CAMXCT010002157">
    <property type="protein sequence ID" value="CAI3996108.1"/>
    <property type="molecule type" value="Genomic_DNA"/>
</dbReference>
<reference evidence="7" key="2">
    <citation type="submission" date="2024-04" db="EMBL/GenBank/DDBJ databases">
        <authorList>
            <person name="Chen Y."/>
            <person name="Shah S."/>
            <person name="Dougan E. K."/>
            <person name="Thang M."/>
            <person name="Chan C."/>
        </authorList>
    </citation>
    <scope>NUCLEOTIDE SEQUENCE [LARGE SCALE GENOMIC DNA]</scope>
</reference>
<dbReference type="EMBL" id="CAMXCT030002157">
    <property type="protein sequence ID" value="CAL4783420.1"/>
    <property type="molecule type" value="Genomic_DNA"/>
</dbReference>
<feature type="repeat" description="PPR" evidence="4">
    <location>
        <begin position="435"/>
        <end position="469"/>
    </location>
</feature>
<dbReference type="PANTHER" id="PTHR46862:SF5">
    <property type="entry name" value="OS02G0170000 PROTEIN"/>
    <property type="match status" value="1"/>
</dbReference>
<dbReference type="SUPFAM" id="SSF50978">
    <property type="entry name" value="WD40 repeat-like"/>
    <property type="match status" value="1"/>
</dbReference>
<dbReference type="InterPro" id="IPR019775">
    <property type="entry name" value="WD40_repeat_CS"/>
</dbReference>
<dbReference type="SUPFAM" id="SSF81901">
    <property type="entry name" value="HCP-like"/>
    <property type="match status" value="3"/>
</dbReference>
<dbReference type="InterPro" id="IPR011990">
    <property type="entry name" value="TPR-like_helical_dom_sf"/>
</dbReference>
<sequence length="1529" mass="168404">MSDKLCRIRWGQVRRGLALCLLGVWQSGFNFIDPGHVPSARVAGQTALGAERAKNVPRWLSELQDEGLIEEPDANMCVVLACDAAKRNDWSAGEQWLRRAWGNSSTPDASSVKMLWEVVGQYVPLSVAERWLSLTAVAPQMPYVATALLRAASRGCDLDTAEKWFQAMQSSDPALAVDQSLCLRLLSCSLQSGNTSLAEEWIKRAVKAGAKTSEITMRIMKDSAARRAFEAMIRQTAEATDLAAARRWYDQAVAAGLYPSPRTFAALLEAALNADDSTAADYWYQGVVATPGQPAVVSFNLLLDVAARKGRVKLLRQWFSKMQELVIEPNPETFRTLIMGTVKSAEGDLETAESWYQQALEAGFRLSAGDFEEMIDAALVRNDVESAAFWYKKSADELTLPTEVFNQLLSRAAQLEGFSMAASLFAEFGVGITPNVETFNTMMLAAARNGDTAAAEIWYTRAQGAGCKPDELTYQALINAASKRGDLAAAEAWLRQAEEVGIKPTLKMLNSLMAAASRDGDFQLASGWFHRMEGFNLQPDVVSYTTIISAAAKSGNLAVAEQWFQAAVAQGIAPNVVTFTSLIDAAVRSENDEAARHWYETALKAGVQPTIRTFNTLMSGPARQGDVPSAEKWFRAARFMGAIPDRVTYNTLMNAAARAGDLASAESWYEKALGARVDPNVVTFTTLISAAANQGRQGRLEEAEAWFCKATQKRGPGIRPNVAMYNALLSVAAKSTGDAAEKWLRHMEENGILADKRTFGILIDACAKRGDLDTADFWLQRAELAGKKHDAITFRALLNAAAKQGNTTLAESWYSKALEHKRQPDIGTFNNLLQAAVRRSGIRAVRPWYDRAIASQALPDETTFSIAVHAAARAHNFTLVVEWLREASQQGVEVERIASRVLAKEVAQRAFRAMIQKAANDGDHVAAQQWAERAMQSDTQPLESAPLDGGQSPAEPQKTRAQMSQVFEEQGTRVAADQPRVGQVPVRQLIPMDILVEVGETTQLIPGQEEAAVTSKEIESDKIPWQVGAENPIPEEMAKSLRVMERIVSQNVFHRQHMIYRNYPTLEELARLDEIRMEEALGGTSGFEAAMEAVAEEMAAAEPPAGAGLVEADMPDMGDEMGDDLVEDVAEGEDVDKPALQDLFCFDAPQLTQGMTVTCAEWNSNNKDLLAVSYGDTAPVPINPGGLVLFWSLKNPTYPERVIRTRQGVTTLHFSSIHPNMVAAGAHDGSVMIWDLRRPSDAPVLRSGSSVSSHNDQKHTDIVWETRWVDQGPDKQPPELLVSVSSDGNVLQWSLKKGLEQMLLMPLKRIPNPYLGANCVYKHKEGIVSRKSSGFCIDFPRHDPSTYLVGTEDGLVHRCSTSYNEQFLDTYYGHSGPVYRVRCNPFMSHAFLTCSADWTMKLWTTKPPHGHPPETPLLTFQSTDLYDAVNDVVWAPQNSTSFAAAMDDGRIELWDLAEKPLDPIVVHYPQAEKPQRRRTCVRFSPNSPVLVAGDDQGSVDVMRMYNTNQSYYSDQEQQDRLAAVMVKKR</sequence>
<keyword evidence="1 3" id="KW-0853">WD repeat</keyword>
<comment type="caution">
    <text evidence="6">The sequence shown here is derived from an EMBL/GenBank/DDBJ whole genome shotgun (WGS) entry which is preliminary data.</text>
</comment>
<keyword evidence="9" id="KW-1185">Reference proteome</keyword>
<gene>
    <name evidence="6" type="ORF">C1SCF055_LOCUS22610</name>
</gene>
<dbReference type="EMBL" id="CAMXCT020002157">
    <property type="protein sequence ID" value="CAL1149483.1"/>
    <property type="molecule type" value="Genomic_DNA"/>
</dbReference>
<evidence type="ECO:0000256" key="1">
    <source>
        <dbReference type="ARBA" id="ARBA00022574"/>
    </source>
</evidence>
<name>A0A9P1G149_9DINO</name>
<evidence type="ECO:0000256" key="5">
    <source>
        <dbReference type="SAM" id="MobiDB-lite"/>
    </source>
</evidence>
<dbReference type="Pfam" id="PF13041">
    <property type="entry name" value="PPR_2"/>
    <property type="match status" value="3"/>
</dbReference>
<dbReference type="InterPro" id="IPR001680">
    <property type="entry name" value="WD40_rpt"/>
</dbReference>
<dbReference type="InterPro" id="IPR015943">
    <property type="entry name" value="WD40/YVTN_repeat-like_dom_sf"/>
</dbReference>
<evidence type="ECO:0000256" key="3">
    <source>
        <dbReference type="PROSITE-ProRule" id="PRU00221"/>
    </source>
</evidence>